<protein>
    <submittedName>
        <fullName evidence="1">Uncharacterized protein</fullName>
    </submittedName>
</protein>
<dbReference type="OrthoDB" id="3364670at2759"/>
<gene>
    <name evidence="1" type="ORF">JVT61DRAFT_3748</name>
</gene>
<reference evidence="1" key="1">
    <citation type="submission" date="2021-03" db="EMBL/GenBank/DDBJ databases">
        <title>Evolutionary innovations through gain and loss of genes in the ectomycorrhizal Boletales.</title>
        <authorList>
            <person name="Wu G."/>
            <person name="Miyauchi S."/>
            <person name="Morin E."/>
            <person name="Yang Z.-L."/>
            <person name="Xu J."/>
            <person name="Martin F.M."/>
        </authorList>
    </citation>
    <scope>NUCLEOTIDE SEQUENCE</scope>
    <source>
        <strain evidence="1">BR01</strain>
    </source>
</reference>
<keyword evidence="2" id="KW-1185">Reference proteome</keyword>
<dbReference type="EMBL" id="JAGFBS010000016">
    <property type="protein sequence ID" value="KAG6374979.1"/>
    <property type="molecule type" value="Genomic_DNA"/>
</dbReference>
<accession>A0A8I2YLK2</accession>
<dbReference type="Proteomes" id="UP000683000">
    <property type="component" value="Unassembled WGS sequence"/>
</dbReference>
<dbReference type="AlphaFoldDB" id="A0A8I2YLK2"/>
<name>A0A8I2YLK2_9AGAM</name>
<evidence type="ECO:0000313" key="2">
    <source>
        <dbReference type="Proteomes" id="UP000683000"/>
    </source>
</evidence>
<organism evidence="1 2">
    <name type="scientific">Boletus reticuloceps</name>
    <dbReference type="NCBI Taxonomy" id="495285"/>
    <lineage>
        <taxon>Eukaryota</taxon>
        <taxon>Fungi</taxon>
        <taxon>Dikarya</taxon>
        <taxon>Basidiomycota</taxon>
        <taxon>Agaricomycotina</taxon>
        <taxon>Agaricomycetes</taxon>
        <taxon>Agaricomycetidae</taxon>
        <taxon>Boletales</taxon>
        <taxon>Boletineae</taxon>
        <taxon>Boletaceae</taxon>
        <taxon>Boletoideae</taxon>
        <taxon>Boletus</taxon>
    </lineage>
</organism>
<sequence>MRFVCTDQTQERADLDASDRALQARRATIEKDPCAPETALTLLNSMERTHDRLLDIVEALYALLNIHEKFPELEGVKLEFVQILLMARDLKIDIRKRAIGSFFEWDKLDRAVSGKDKVLGTKLYQQTRKAIAKRQPALMAAIKKFNKYCEQLEKLYNPIYAIPLPAPLPTKLADLRSDQMLCQDIWITPSASDIPRWLEDTDVRDGIRGLLKHDHCLEEQRRLGIEADNMCCWFGVELCAIELTLRQSESTYSPKFSTFADQSSDSLFLPILEHRRENIQELQDQWPSPLASTMRYASQAKEAIRPAELLCGEAPTADLHWVQPVVFILLSVLQQQERRKEH</sequence>
<dbReference type="PANTHER" id="PTHR33096:SF1">
    <property type="entry name" value="CXC1-LIKE CYSTEINE CLUSTER ASSOCIATED WITH KDZ TRANSPOSASES DOMAIN-CONTAINING PROTEIN"/>
    <property type="match status" value="1"/>
</dbReference>
<dbReference type="PANTHER" id="PTHR33096">
    <property type="entry name" value="CXC2 DOMAIN-CONTAINING PROTEIN"/>
    <property type="match status" value="1"/>
</dbReference>
<comment type="caution">
    <text evidence="1">The sequence shown here is derived from an EMBL/GenBank/DDBJ whole genome shotgun (WGS) entry which is preliminary data.</text>
</comment>
<evidence type="ECO:0000313" key="1">
    <source>
        <dbReference type="EMBL" id="KAG6374979.1"/>
    </source>
</evidence>
<proteinExistence type="predicted"/>